<dbReference type="GO" id="GO:0016811">
    <property type="term" value="F:hydrolase activity, acting on carbon-nitrogen (but not peptide) bonds, in linear amides"/>
    <property type="evidence" value="ECO:0007669"/>
    <property type="project" value="TreeGrafter"/>
</dbReference>
<dbReference type="NCBIfam" id="TIGR03446">
    <property type="entry name" value="mycothiol_Mca"/>
    <property type="match status" value="1"/>
</dbReference>
<feature type="binding site" evidence="2">
    <location>
        <position position="195"/>
    </location>
    <ligand>
        <name>Zn(2+)</name>
        <dbReference type="ChEBI" id="CHEBI:29105"/>
    </ligand>
</feature>
<dbReference type="GO" id="GO:0010127">
    <property type="term" value="P:mycothiol-dependent detoxification"/>
    <property type="evidence" value="ECO:0007669"/>
    <property type="project" value="UniProtKB-UniRule"/>
</dbReference>
<evidence type="ECO:0000313" key="3">
    <source>
        <dbReference type="EMBL" id="MTD12841.1"/>
    </source>
</evidence>
<keyword evidence="2" id="KW-0479">Metal-binding</keyword>
<evidence type="ECO:0000313" key="4">
    <source>
        <dbReference type="Proteomes" id="UP000460221"/>
    </source>
</evidence>
<dbReference type="GO" id="GO:0010126">
    <property type="term" value="P:mycothiol metabolic process"/>
    <property type="evidence" value="ECO:0007669"/>
    <property type="project" value="UniProtKB-UniRule"/>
</dbReference>
<dbReference type="InterPro" id="IPR003737">
    <property type="entry name" value="GlcNAc_PI_deacetylase-related"/>
</dbReference>
<dbReference type="InterPro" id="IPR017811">
    <property type="entry name" value="Mca"/>
</dbReference>
<gene>
    <name evidence="2 3" type="primary">mca</name>
    <name evidence="3" type="ORF">GIS00_02635</name>
</gene>
<accession>A0A7K1FFE3</accession>
<keyword evidence="4" id="KW-1185">Reference proteome</keyword>
<organism evidence="3 4">
    <name type="scientific">Nakamurella alba</name>
    <dbReference type="NCBI Taxonomy" id="2665158"/>
    <lineage>
        <taxon>Bacteria</taxon>
        <taxon>Bacillati</taxon>
        <taxon>Actinomycetota</taxon>
        <taxon>Actinomycetes</taxon>
        <taxon>Nakamurellales</taxon>
        <taxon>Nakamurellaceae</taxon>
        <taxon>Nakamurella</taxon>
    </lineage>
</organism>
<comment type="cofactor">
    <cofactor evidence="2">
        <name>Zn(2+)</name>
        <dbReference type="ChEBI" id="CHEBI:29105"/>
    </cofactor>
    <text evidence="2">Binds 1 zinc ion per subunit.</text>
</comment>
<evidence type="ECO:0000256" key="1">
    <source>
        <dbReference type="ARBA" id="ARBA00022833"/>
    </source>
</evidence>
<dbReference type="HAMAP" id="MF_01482">
    <property type="entry name" value="Mca"/>
    <property type="match status" value="1"/>
</dbReference>
<evidence type="ECO:0000256" key="2">
    <source>
        <dbReference type="HAMAP-Rule" id="MF_01482"/>
    </source>
</evidence>
<comment type="caution">
    <text evidence="3">The sequence shown here is derived from an EMBL/GenBank/DDBJ whole genome shotgun (WGS) entry which is preliminary data.</text>
</comment>
<dbReference type="EMBL" id="WLYK01000001">
    <property type="protein sequence ID" value="MTD12841.1"/>
    <property type="molecule type" value="Genomic_DNA"/>
</dbReference>
<dbReference type="Pfam" id="PF02585">
    <property type="entry name" value="PIG-L"/>
    <property type="match status" value="1"/>
</dbReference>
<name>A0A7K1FFE3_9ACTN</name>
<dbReference type="EC" id="3.5.1.115" evidence="2"/>
<dbReference type="SUPFAM" id="SSF102588">
    <property type="entry name" value="LmbE-like"/>
    <property type="match status" value="1"/>
</dbReference>
<dbReference type="GO" id="GO:0008270">
    <property type="term" value="F:zinc ion binding"/>
    <property type="evidence" value="ECO:0007669"/>
    <property type="project" value="UniProtKB-UniRule"/>
</dbReference>
<keyword evidence="1 2" id="KW-0862">Zinc</keyword>
<dbReference type="AlphaFoldDB" id="A0A7K1FFE3"/>
<protein>
    <recommendedName>
        <fullName evidence="2">Mycothiol S-conjugate amidase</fullName>
        <ecNumber evidence="2">3.5.1.115</ecNumber>
    </recommendedName>
</protein>
<comment type="subunit">
    <text evidence="2">Monomer.</text>
</comment>
<feature type="binding site" evidence="2">
    <location>
        <position position="66"/>
    </location>
    <ligand>
        <name>Zn(2+)</name>
        <dbReference type="ChEBI" id="CHEBI:29105"/>
    </ligand>
</feature>
<dbReference type="InterPro" id="IPR024078">
    <property type="entry name" value="LmbE-like_dom_sf"/>
</dbReference>
<proteinExistence type="inferred from homology"/>
<dbReference type="Proteomes" id="UP000460221">
    <property type="component" value="Unassembled WGS sequence"/>
</dbReference>
<feature type="binding site" evidence="2">
    <location>
        <position position="69"/>
    </location>
    <ligand>
        <name>Zn(2+)</name>
        <dbReference type="ChEBI" id="CHEBI:29105"/>
    </ligand>
</feature>
<keyword evidence="2" id="KW-0378">Hydrolase</keyword>
<dbReference type="RefSeq" id="WP_154766831.1">
    <property type="nucleotide sequence ID" value="NZ_WLYK01000001.1"/>
</dbReference>
<dbReference type="PANTHER" id="PTHR12993">
    <property type="entry name" value="N-ACETYLGLUCOSAMINYL-PHOSPHATIDYLINOSITOL DE-N-ACETYLASE-RELATED"/>
    <property type="match status" value="1"/>
</dbReference>
<sequence>MVSETTSPQDAAAASVNGVNGTDPAAVVEAGADLPAGVPQELVDAAEARAVAAAAAPLRLMAVHAHPDDESSKGAASLAKYAAEGVGVMVVSCTGGERGDILNPKFQHGGIDIPVLRQTEMARAAQILGVAHTWLGYEDSGYHEGPKDTWELPPGSFADRDPAEEIEALVRVVRAFRPHVMTTYDENGGYPHPDHIRCHVVSMGAFEAAGDPDAFPDAGEPWQPLKLYYNAGFSREKIVAINEAVRARTGEGPYDEWIARFAEMDKKREADGHPRQDPGERTTTRVPAADFFDQRDAALKAHETQIDPESHWFAIPRDVEASVWGTDDYELARALVDTSLPEDDLFAGIREKVRS</sequence>
<comment type="catalytic activity">
    <reaction evidence="2">
        <text>mycothiol S-conjugate + H2O = an N-acetyl-L-cysteine-S-conjugate + 1D-myo-inositol 2-amino-2-deoxy-alpha-D-glucopyranoside</text>
        <dbReference type="Rhea" id="RHEA:36543"/>
        <dbReference type="ChEBI" id="CHEBI:15377"/>
        <dbReference type="ChEBI" id="CHEBI:58718"/>
        <dbReference type="ChEBI" id="CHEBI:58886"/>
        <dbReference type="ChEBI" id="CHEBI:59633"/>
        <dbReference type="EC" id="3.5.1.115"/>
    </reaction>
</comment>
<comment type="similarity">
    <text evidence="2">Belongs to the MshB deacetylase family. Mca subfamily.</text>
</comment>
<dbReference type="PANTHER" id="PTHR12993:SF11">
    <property type="entry name" value="N-ACETYLGLUCOSAMINYL-PHOSPHATIDYLINOSITOL DE-N-ACETYLASE"/>
    <property type="match status" value="1"/>
</dbReference>
<reference evidence="3 4" key="1">
    <citation type="submission" date="2019-11" db="EMBL/GenBank/DDBJ databases">
        <authorList>
            <person name="Jiang L.-Q."/>
        </authorList>
    </citation>
    <scope>NUCLEOTIDE SEQUENCE [LARGE SCALE GENOMIC DNA]</scope>
    <source>
        <strain evidence="3 4">YIM 132087</strain>
    </source>
</reference>
<dbReference type="Gene3D" id="3.40.50.10320">
    <property type="entry name" value="LmbE-like"/>
    <property type="match status" value="1"/>
</dbReference>
<comment type="function">
    <text evidence="2">A mycothiol (MSH, N-acetylcysteinyl-glucosaminyl-inositol) S-conjugate amidase, it recycles conjugated MSH to the N-acetyl cysteine conjugate (AcCys S-conjugate, a mercapturic acid) and the MSH precursor. Involved in MSH-dependent detoxification of a number of alkylating agents and antibiotics.</text>
</comment>